<dbReference type="EMBL" id="CAKLBY020000227">
    <property type="protein sequence ID" value="CAK7937713.1"/>
    <property type="molecule type" value="Genomic_DNA"/>
</dbReference>
<protein>
    <submittedName>
        <fullName evidence="1">Uncharacterized protein</fullName>
    </submittedName>
</protein>
<evidence type="ECO:0000313" key="1">
    <source>
        <dbReference type="EMBL" id="CAK7937713.1"/>
    </source>
</evidence>
<dbReference type="AlphaFoldDB" id="A0AAV1UVQ7"/>
<sequence>MSQQSGRDQIWERAVYVNVRFAASQPICDWHGVISAAVHVAEETNSQVTQ</sequence>
<name>A0AAV1UVQ7_9STRA</name>
<proteinExistence type="predicted"/>
<dbReference type="Proteomes" id="UP001162060">
    <property type="component" value="Unassembled WGS sequence"/>
</dbReference>
<reference evidence="1" key="1">
    <citation type="submission" date="2024-01" db="EMBL/GenBank/DDBJ databases">
        <authorList>
            <person name="Webb A."/>
        </authorList>
    </citation>
    <scope>NUCLEOTIDE SEQUENCE</scope>
    <source>
        <strain evidence="1">Pm1</strain>
    </source>
</reference>
<evidence type="ECO:0000313" key="2">
    <source>
        <dbReference type="Proteomes" id="UP001162060"/>
    </source>
</evidence>
<gene>
    <name evidence="1" type="ORF">PM001_LOCUS22863</name>
</gene>
<comment type="caution">
    <text evidence="1">The sequence shown here is derived from an EMBL/GenBank/DDBJ whole genome shotgun (WGS) entry which is preliminary data.</text>
</comment>
<accession>A0AAV1UVQ7</accession>
<organism evidence="1 2">
    <name type="scientific">Peronospora matthiolae</name>
    <dbReference type="NCBI Taxonomy" id="2874970"/>
    <lineage>
        <taxon>Eukaryota</taxon>
        <taxon>Sar</taxon>
        <taxon>Stramenopiles</taxon>
        <taxon>Oomycota</taxon>
        <taxon>Peronosporomycetes</taxon>
        <taxon>Peronosporales</taxon>
        <taxon>Peronosporaceae</taxon>
        <taxon>Peronospora</taxon>
    </lineage>
</organism>